<dbReference type="EMBL" id="CP063849">
    <property type="protein sequence ID" value="QOY87717.1"/>
    <property type="molecule type" value="Genomic_DNA"/>
</dbReference>
<protein>
    <submittedName>
        <fullName evidence="2">Uncharacterized protein</fullName>
    </submittedName>
</protein>
<accession>A0A7S7NQ42</accession>
<gene>
    <name evidence="2" type="ORF">IRI77_34060</name>
</gene>
<keyword evidence="1" id="KW-0732">Signal</keyword>
<name>A0A7S7NQ42_PALFE</name>
<evidence type="ECO:0000313" key="2">
    <source>
        <dbReference type="EMBL" id="QOY87717.1"/>
    </source>
</evidence>
<feature type="chain" id="PRO_5032914389" evidence="1">
    <location>
        <begin position="25"/>
        <end position="275"/>
    </location>
</feature>
<organism evidence="2 3">
    <name type="scientific">Paludibaculum fermentans</name>
    <dbReference type="NCBI Taxonomy" id="1473598"/>
    <lineage>
        <taxon>Bacteria</taxon>
        <taxon>Pseudomonadati</taxon>
        <taxon>Acidobacteriota</taxon>
        <taxon>Terriglobia</taxon>
        <taxon>Bryobacterales</taxon>
        <taxon>Bryobacteraceae</taxon>
        <taxon>Paludibaculum</taxon>
    </lineage>
</organism>
<reference evidence="2 3" key="1">
    <citation type="submission" date="2020-10" db="EMBL/GenBank/DDBJ databases">
        <title>Complete genome sequence of Paludibaculum fermentans P105T, a facultatively anaerobic acidobacterium capable of dissimilatory Fe(III) reduction.</title>
        <authorList>
            <person name="Dedysh S.N."/>
            <person name="Beletsky A.V."/>
            <person name="Kulichevskaya I.S."/>
            <person name="Mardanov A.V."/>
            <person name="Ravin N.V."/>
        </authorList>
    </citation>
    <scope>NUCLEOTIDE SEQUENCE [LARGE SCALE GENOMIC DNA]</scope>
    <source>
        <strain evidence="2 3">P105</strain>
    </source>
</reference>
<proteinExistence type="predicted"/>
<dbReference type="RefSeq" id="WP_194449384.1">
    <property type="nucleotide sequence ID" value="NZ_CP063849.1"/>
</dbReference>
<dbReference type="AlphaFoldDB" id="A0A7S7NQ42"/>
<feature type="signal peptide" evidence="1">
    <location>
        <begin position="1"/>
        <end position="24"/>
    </location>
</feature>
<sequence length="275" mass="30002">MRAVALSRFSVPIFLMAVSLLGQPASVDLTISPDSAPRNAGRASTRIVARVKSESPPRSVVLRLSDEAGKTLSTLGAMHDDGLNGDAAAHDGSHTLQMTLPIDKIGVYYFQAHVELPPPLSPLDSKAAPFWVSVTTEINSDNDLDGSNDGNINSVIVAITQTGIRRLRIYRSNSASGPWDEIFPFGNKPSNFDDESRGIPRLFDPDKAATTRDRYYRVTAYDASGVLKKTFRPVYIPAYAEQDRLLRLVVNPVESQAVTAKPPAAAEKRAIERKR</sequence>
<dbReference type="KEGG" id="pfer:IRI77_34060"/>
<keyword evidence="3" id="KW-1185">Reference proteome</keyword>
<evidence type="ECO:0000256" key="1">
    <source>
        <dbReference type="SAM" id="SignalP"/>
    </source>
</evidence>
<dbReference type="Proteomes" id="UP000593892">
    <property type="component" value="Chromosome"/>
</dbReference>
<evidence type="ECO:0000313" key="3">
    <source>
        <dbReference type="Proteomes" id="UP000593892"/>
    </source>
</evidence>